<organism evidence="1 2">
    <name type="scientific">Metaplanococcus flavidus</name>
    <dbReference type="NCBI Taxonomy" id="569883"/>
    <lineage>
        <taxon>Bacteria</taxon>
        <taxon>Bacillati</taxon>
        <taxon>Bacillota</taxon>
        <taxon>Bacilli</taxon>
        <taxon>Bacillales</taxon>
        <taxon>Caryophanaceae</taxon>
        <taxon>Metaplanococcus</taxon>
    </lineage>
</organism>
<proteinExistence type="predicted"/>
<dbReference type="Proteomes" id="UP001597109">
    <property type="component" value="Unassembled WGS sequence"/>
</dbReference>
<reference evidence="2" key="1">
    <citation type="journal article" date="2019" name="Int. J. Syst. Evol. Microbiol.">
        <title>The Global Catalogue of Microorganisms (GCM) 10K type strain sequencing project: providing services to taxonomists for standard genome sequencing and annotation.</title>
        <authorList>
            <consortium name="The Broad Institute Genomics Platform"/>
            <consortium name="The Broad Institute Genome Sequencing Center for Infectious Disease"/>
            <person name="Wu L."/>
            <person name="Ma J."/>
        </authorList>
    </citation>
    <scope>NUCLEOTIDE SEQUENCE [LARGE SCALE GENOMIC DNA]</scope>
    <source>
        <strain evidence="2">CCUG 56756</strain>
    </source>
</reference>
<comment type="caution">
    <text evidence="1">The sequence shown here is derived from an EMBL/GenBank/DDBJ whole genome shotgun (WGS) entry which is preliminary data.</text>
</comment>
<evidence type="ECO:0000313" key="1">
    <source>
        <dbReference type="EMBL" id="MFD1032326.1"/>
    </source>
</evidence>
<dbReference type="RefSeq" id="WP_144840716.1">
    <property type="nucleotide sequence ID" value="NZ_JBHTKI010000020.1"/>
</dbReference>
<dbReference type="EMBL" id="JBHTKI010000020">
    <property type="protein sequence ID" value="MFD1032326.1"/>
    <property type="molecule type" value="Genomic_DNA"/>
</dbReference>
<protein>
    <submittedName>
        <fullName evidence="1">Uncharacterized protein</fullName>
    </submittedName>
</protein>
<gene>
    <name evidence="1" type="ORF">ACFQ1X_12875</name>
</gene>
<name>A0ABW3LFZ0_9BACL</name>
<accession>A0ABW3LFZ0</accession>
<sequence>MKLPAGVSGFYKSDEQKPPEIDVGKYKELCYGIARNLEGDLLEFSDTLYPANFFKADFRLPDMNICLVMNKHYPIVAFATAVEDLKIKFIDYSTGTDVVPEEFTVLSAEILEAPVPEDPNDLPESNLNKGEIEQIKYWKPDTVGQIIFNFWD</sequence>
<evidence type="ECO:0000313" key="2">
    <source>
        <dbReference type="Proteomes" id="UP001597109"/>
    </source>
</evidence>
<keyword evidence="2" id="KW-1185">Reference proteome</keyword>